<dbReference type="InterPro" id="IPR035919">
    <property type="entry name" value="EAL_sf"/>
</dbReference>
<dbReference type="InterPro" id="IPR000160">
    <property type="entry name" value="GGDEF_dom"/>
</dbReference>
<dbReference type="CDD" id="cd01949">
    <property type="entry name" value="GGDEF"/>
    <property type="match status" value="1"/>
</dbReference>
<keyword evidence="2" id="KW-0472">Membrane</keyword>
<dbReference type="EMBL" id="JAEANY010000002">
    <property type="protein sequence ID" value="MBH5322378.1"/>
    <property type="molecule type" value="Genomic_DNA"/>
</dbReference>
<comment type="caution">
    <text evidence="6">The sequence shown here is derived from an EMBL/GenBank/DDBJ whole genome shotgun (WGS) entry which is preliminary data.</text>
</comment>
<feature type="domain" description="GGDEF" evidence="5">
    <location>
        <begin position="375"/>
        <end position="508"/>
    </location>
</feature>
<feature type="domain" description="EAL" evidence="4">
    <location>
        <begin position="517"/>
        <end position="768"/>
    </location>
</feature>
<reference evidence="6 7" key="1">
    <citation type="submission" date="2020-11" db="EMBL/GenBank/DDBJ databases">
        <title>Erythrobacter sediminis sp. nov., a marine bacterium from a tidal flat of Garorim Bay.</title>
        <authorList>
            <person name="Kim D."/>
            <person name="Yoo Y."/>
            <person name="Kim J.-J."/>
        </authorList>
    </citation>
    <scope>NUCLEOTIDE SEQUENCE [LARGE SCALE GENOMIC DNA]</scope>
    <source>
        <strain evidence="6 7">JGD-13</strain>
    </source>
</reference>
<dbReference type="Gene3D" id="3.20.20.450">
    <property type="entry name" value="EAL domain"/>
    <property type="match status" value="1"/>
</dbReference>
<sequence length="882" mass="96989">MRADARRKAASTPAKDRRKGPRRVQQVDRAAQAPSVDNNAKNPFPRRWNYLILAVLAAVAISGLFAERLPSLLTVALLVFGFLSLLQIGQVYDRVLHRGAWGKAIGLIAAVVLPLFTIAAALGRWAADGGLPWEAMLASLLTLTGVASAYLRRQPFAIFAAQFAIWVAIVVTHFSVVGMVALAVASIVAVLVSREQFIEQIKERDRRDAQDRVQTRARDILADYEETGQGWFWETDRRSLLTYVSPPVAKALKRNPDRLIGQPLTCLFNLQDNGSEGERTLMFHLSARSGFTELPVRAAITKEERWWSVSGRPIYSQNDEFVGFRGSGTDLTERKRSREQANRLASYDALTGLANRLQMSQGLEKILTARTEDARQCAIMLLDLDRFKQVNDTMGHPAGDALLKLVSQRLERAVGQLGQVGRLGGDEFKVIVPSQSSDDVLQALARDIIHSLSQPYSIDGQRVVIGASVGIAVAPQHGRSSEELIRNADLALYAAKDGGRGRFHVYSEDLHAEAEAKAKLEEDLRDAVAKEELELHYQPIVALATSKISGFEALLRWQHPEKGWISPERFVAVAEDSGLIQQIGEWALRRACQDLAQWPHQVCVAVNVSPLQFANTALPRIVASAISDAGVSAGRLELEITESVFLGDDKGTDAMFAELKRIGVRLALDDFGTGYSSLGYLRTAPFDKIKIDQSFVRGMTEEGSRNGAIISSITSLANALGMHTTAEGVENHDELDLIRAHGCSHVQGYIYDRPLTFEAASARVAGNLFAEPKGPKSARATRHKMLRKVLLDHSGHRYNGTVRNLSVTGAMIEGLWNVPNGTTFQLQLATDFTISCTVRWSMDDRMGVQFSSPLQKDRDGQMAALKGAPPDHLNIDELRKAS</sequence>
<dbReference type="SUPFAM" id="SSF55073">
    <property type="entry name" value="Nucleotide cyclase"/>
    <property type="match status" value="1"/>
</dbReference>
<dbReference type="InterPro" id="IPR001633">
    <property type="entry name" value="EAL_dom"/>
</dbReference>
<dbReference type="SUPFAM" id="SSF55785">
    <property type="entry name" value="PYP-like sensor domain (PAS domain)"/>
    <property type="match status" value="1"/>
</dbReference>
<evidence type="ECO:0000313" key="7">
    <source>
        <dbReference type="Proteomes" id="UP000602442"/>
    </source>
</evidence>
<keyword evidence="2" id="KW-1133">Transmembrane helix</keyword>
<dbReference type="CDD" id="cd01948">
    <property type="entry name" value="EAL"/>
    <property type="match status" value="1"/>
</dbReference>
<dbReference type="NCBIfam" id="TIGR00254">
    <property type="entry name" value="GGDEF"/>
    <property type="match status" value="1"/>
</dbReference>
<evidence type="ECO:0000256" key="1">
    <source>
        <dbReference type="SAM" id="MobiDB-lite"/>
    </source>
</evidence>
<dbReference type="RefSeq" id="WP_197921067.1">
    <property type="nucleotide sequence ID" value="NZ_CAWPTA010000007.1"/>
</dbReference>
<evidence type="ECO:0000259" key="3">
    <source>
        <dbReference type="PROSITE" id="PS50113"/>
    </source>
</evidence>
<evidence type="ECO:0000259" key="4">
    <source>
        <dbReference type="PROSITE" id="PS50883"/>
    </source>
</evidence>
<keyword evidence="7" id="KW-1185">Reference proteome</keyword>
<dbReference type="Proteomes" id="UP000602442">
    <property type="component" value="Unassembled WGS sequence"/>
</dbReference>
<dbReference type="SMART" id="SM00267">
    <property type="entry name" value="GGDEF"/>
    <property type="match status" value="1"/>
</dbReference>
<dbReference type="Gene3D" id="3.30.70.270">
    <property type="match status" value="1"/>
</dbReference>
<dbReference type="PROSITE" id="PS50113">
    <property type="entry name" value="PAC"/>
    <property type="match status" value="1"/>
</dbReference>
<evidence type="ECO:0000259" key="5">
    <source>
        <dbReference type="PROSITE" id="PS50887"/>
    </source>
</evidence>
<feature type="transmembrane region" description="Helical" evidence="2">
    <location>
        <begin position="104"/>
        <end position="127"/>
    </location>
</feature>
<dbReference type="SUPFAM" id="SSF141868">
    <property type="entry name" value="EAL domain-like"/>
    <property type="match status" value="1"/>
</dbReference>
<feature type="transmembrane region" description="Helical" evidence="2">
    <location>
        <begin position="133"/>
        <end position="151"/>
    </location>
</feature>
<dbReference type="Pfam" id="PF07238">
    <property type="entry name" value="PilZ"/>
    <property type="match status" value="1"/>
</dbReference>
<keyword evidence="2" id="KW-0812">Transmembrane</keyword>
<protein>
    <submittedName>
        <fullName evidence="6">EAL domain-containing protein</fullName>
    </submittedName>
</protein>
<accession>A0ABS0N337</accession>
<dbReference type="InterPro" id="IPR009875">
    <property type="entry name" value="PilZ_domain"/>
</dbReference>
<proteinExistence type="predicted"/>
<dbReference type="CDD" id="cd00130">
    <property type="entry name" value="PAS"/>
    <property type="match status" value="1"/>
</dbReference>
<dbReference type="InterPro" id="IPR000014">
    <property type="entry name" value="PAS"/>
</dbReference>
<organism evidence="6 7">
    <name type="scientific">Aurantiacibacter sediminis</name>
    <dbReference type="NCBI Taxonomy" id="2793064"/>
    <lineage>
        <taxon>Bacteria</taxon>
        <taxon>Pseudomonadati</taxon>
        <taxon>Pseudomonadota</taxon>
        <taxon>Alphaproteobacteria</taxon>
        <taxon>Sphingomonadales</taxon>
        <taxon>Erythrobacteraceae</taxon>
        <taxon>Aurantiacibacter</taxon>
    </lineage>
</organism>
<dbReference type="Pfam" id="PF00563">
    <property type="entry name" value="EAL"/>
    <property type="match status" value="1"/>
</dbReference>
<dbReference type="InterPro" id="IPR043128">
    <property type="entry name" value="Rev_trsase/Diguanyl_cyclase"/>
</dbReference>
<dbReference type="SMART" id="SM00052">
    <property type="entry name" value="EAL"/>
    <property type="match status" value="1"/>
</dbReference>
<dbReference type="InterPro" id="IPR000700">
    <property type="entry name" value="PAS-assoc_C"/>
</dbReference>
<evidence type="ECO:0000313" key="6">
    <source>
        <dbReference type="EMBL" id="MBH5322378.1"/>
    </source>
</evidence>
<dbReference type="InterPro" id="IPR029787">
    <property type="entry name" value="Nucleotide_cyclase"/>
</dbReference>
<gene>
    <name evidence="6" type="ORF">I5L03_07240</name>
</gene>
<dbReference type="InterPro" id="IPR035965">
    <property type="entry name" value="PAS-like_dom_sf"/>
</dbReference>
<feature type="transmembrane region" description="Helical" evidence="2">
    <location>
        <begin position="48"/>
        <end position="66"/>
    </location>
</feature>
<dbReference type="Pfam" id="PF00990">
    <property type="entry name" value="GGDEF"/>
    <property type="match status" value="1"/>
</dbReference>
<dbReference type="PANTHER" id="PTHR44757">
    <property type="entry name" value="DIGUANYLATE CYCLASE DGCP"/>
    <property type="match status" value="1"/>
</dbReference>
<dbReference type="InterPro" id="IPR052155">
    <property type="entry name" value="Biofilm_reg_signaling"/>
</dbReference>
<dbReference type="SUPFAM" id="SSF141371">
    <property type="entry name" value="PilZ domain-like"/>
    <property type="match status" value="1"/>
</dbReference>
<dbReference type="Gene3D" id="2.40.10.220">
    <property type="entry name" value="predicted glycosyltransferase like domains"/>
    <property type="match status" value="1"/>
</dbReference>
<feature type="domain" description="PAC" evidence="3">
    <location>
        <begin position="290"/>
        <end position="343"/>
    </location>
</feature>
<dbReference type="Gene3D" id="3.30.450.20">
    <property type="entry name" value="PAS domain"/>
    <property type="match status" value="1"/>
</dbReference>
<dbReference type="PROSITE" id="PS50883">
    <property type="entry name" value="EAL"/>
    <property type="match status" value="1"/>
</dbReference>
<dbReference type="PANTHER" id="PTHR44757:SF2">
    <property type="entry name" value="BIOFILM ARCHITECTURE MAINTENANCE PROTEIN MBAA"/>
    <property type="match status" value="1"/>
</dbReference>
<feature type="transmembrane region" description="Helical" evidence="2">
    <location>
        <begin position="72"/>
        <end position="92"/>
    </location>
</feature>
<evidence type="ECO:0000256" key="2">
    <source>
        <dbReference type="SAM" id="Phobius"/>
    </source>
</evidence>
<dbReference type="PROSITE" id="PS50887">
    <property type="entry name" value="GGDEF"/>
    <property type="match status" value="1"/>
</dbReference>
<name>A0ABS0N337_9SPHN</name>
<feature type="transmembrane region" description="Helical" evidence="2">
    <location>
        <begin position="163"/>
        <end position="192"/>
    </location>
</feature>
<feature type="region of interest" description="Disordered" evidence="1">
    <location>
        <begin position="1"/>
        <end position="40"/>
    </location>
</feature>